<reference evidence="7" key="3">
    <citation type="submission" date="2020-06" db="EMBL/GenBank/DDBJ databases">
        <title>Helianthus annuus Genome sequencing and assembly Release 2.</title>
        <authorList>
            <person name="Gouzy J."/>
            <person name="Langlade N."/>
            <person name="Munos S."/>
        </authorList>
    </citation>
    <scope>NUCLEOTIDE SEQUENCE</scope>
    <source>
        <tissue evidence="7">Leaves</tissue>
    </source>
</reference>
<name>A0A251SZ36_HELAN</name>
<keyword evidence="3" id="KW-0547">Nucleotide-binding</keyword>
<dbReference type="InterPro" id="IPR011009">
    <property type="entry name" value="Kinase-like_dom_sf"/>
</dbReference>
<keyword evidence="6" id="KW-0812">Transmembrane</keyword>
<feature type="transmembrane region" description="Helical" evidence="6">
    <location>
        <begin position="19"/>
        <end position="38"/>
    </location>
</feature>
<dbReference type="Gramene" id="mRNA:HanXRQr2_Chr13g0606921">
    <property type="protein sequence ID" value="mRNA:HanXRQr2_Chr13g0606921"/>
    <property type="gene ID" value="HanXRQr2_Chr13g0606921"/>
</dbReference>
<keyword evidence="1 7" id="KW-0723">Serine/threonine-protein kinase</keyword>
<keyword evidence="4 7" id="KW-0418">Kinase</keyword>
<keyword evidence="6" id="KW-1133">Transmembrane helix</keyword>
<dbReference type="SUPFAM" id="SSF56112">
    <property type="entry name" value="Protein kinase-like (PK-like)"/>
    <property type="match status" value="1"/>
</dbReference>
<keyword evidence="2 7" id="KW-0808">Transferase</keyword>
<dbReference type="EMBL" id="MNCJ02000328">
    <property type="protein sequence ID" value="KAF5774980.1"/>
    <property type="molecule type" value="Genomic_DNA"/>
</dbReference>
<evidence type="ECO:0000256" key="4">
    <source>
        <dbReference type="ARBA" id="ARBA00022777"/>
    </source>
</evidence>
<evidence type="ECO:0000313" key="8">
    <source>
        <dbReference type="EMBL" id="OTG02861.1"/>
    </source>
</evidence>
<keyword evidence="5" id="KW-0067">ATP-binding</keyword>
<protein>
    <submittedName>
        <fullName evidence="7">Non-specific serine/threonine protein kinase</fullName>
        <ecNumber evidence="7">2.7.11.1</ecNumber>
    </submittedName>
</protein>
<evidence type="ECO:0000256" key="6">
    <source>
        <dbReference type="SAM" id="Phobius"/>
    </source>
</evidence>
<organism evidence="8 9">
    <name type="scientific">Helianthus annuus</name>
    <name type="common">Common sunflower</name>
    <dbReference type="NCBI Taxonomy" id="4232"/>
    <lineage>
        <taxon>Eukaryota</taxon>
        <taxon>Viridiplantae</taxon>
        <taxon>Streptophyta</taxon>
        <taxon>Embryophyta</taxon>
        <taxon>Tracheophyta</taxon>
        <taxon>Spermatophyta</taxon>
        <taxon>Magnoliopsida</taxon>
        <taxon>eudicotyledons</taxon>
        <taxon>Gunneridae</taxon>
        <taxon>Pentapetalae</taxon>
        <taxon>asterids</taxon>
        <taxon>campanulids</taxon>
        <taxon>Asterales</taxon>
        <taxon>Asteraceae</taxon>
        <taxon>Asteroideae</taxon>
        <taxon>Heliantheae alliance</taxon>
        <taxon>Heliantheae</taxon>
        <taxon>Helianthus</taxon>
    </lineage>
</organism>
<dbReference type="EMBL" id="CM007902">
    <property type="protein sequence ID" value="OTG02861.1"/>
    <property type="molecule type" value="Genomic_DNA"/>
</dbReference>
<dbReference type="EC" id="2.7.11.1" evidence="7"/>
<dbReference type="AlphaFoldDB" id="A0A251SZ36"/>
<dbReference type="PANTHER" id="PTHR27002">
    <property type="entry name" value="RECEPTOR-LIKE SERINE/THREONINE-PROTEIN KINASE SD1-8"/>
    <property type="match status" value="1"/>
</dbReference>
<reference evidence="7 9" key="1">
    <citation type="journal article" date="2017" name="Nature">
        <title>The sunflower genome provides insights into oil metabolism, flowering and Asterid evolution.</title>
        <authorList>
            <person name="Badouin H."/>
            <person name="Gouzy J."/>
            <person name="Grassa C.J."/>
            <person name="Murat F."/>
            <person name="Staton S.E."/>
            <person name="Cottret L."/>
            <person name="Lelandais-Briere C."/>
            <person name="Owens G.L."/>
            <person name="Carrere S."/>
            <person name="Mayjonade B."/>
            <person name="Legrand L."/>
            <person name="Gill N."/>
            <person name="Kane N.C."/>
            <person name="Bowers J.E."/>
            <person name="Hubner S."/>
            <person name="Bellec A."/>
            <person name="Berard A."/>
            <person name="Berges H."/>
            <person name="Blanchet N."/>
            <person name="Boniface M.C."/>
            <person name="Brunel D."/>
            <person name="Catrice O."/>
            <person name="Chaidir N."/>
            <person name="Claudel C."/>
            <person name="Donnadieu C."/>
            <person name="Faraut T."/>
            <person name="Fievet G."/>
            <person name="Helmstetter N."/>
            <person name="King M."/>
            <person name="Knapp S.J."/>
            <person name="Lai Z."/>
            <person name="Le Paslier M.C."/>
            <person name="Lippi Y."/>
            <person name="Lorenzon L."/>
            <person name="Mandel J.R."/>
            <person name="Marage G."/>
            <person name="Marchand G."/>
            <person name="Marquand E."/>
            <person name="Bret-Mestries E."/>
            <person name="Morien E."/>
            <person name="Nambeesan S."/>
            <person name="Nguyen T."/>
            <person name="Pegot-Espagnet P."/>
            <person name="Pouilly N."/>
            <person name="Raftis F."/>
            <person name="Sallet E."/>
            <person name="Schiex T."/>
            <person name="Thomas J."/>
            <person name="Vandecasteele C."/>
            <person name="Vares D."/>
            <person name="Vear F."/>
            <person name="Vautrin S."/>
            <person name="Crespi M."/>
            <person name="Mangin B."/>
            <person name="Burke J.M."/>
            <person name="Salse J."/>
            <person name="Munos S."/>
            <person name="Vincourt P."/>
            <person name="Rieseberg L.H."/>
            <person name="Langlade N.B."/>
        </authorList>
    </citation>
    <scope>NUCLEOTIDE SEQUENCE [LARGE SCALE GENOMIC DNA]</scope>
    <source>
        <strain evidence="9">cv. SF193</strain>
        <tissue evidence="7">Leaves</tissue>
    </source>
</reference>
<dbReference type="Proteomes" id="UP000215914">
    <property type="component" value="Chromosome 13"/>
</dbReference>
<evidence type="ECO:0000256" key="1">
    <source>
        <dbReference type="ARBA" id="ARBA00022527"/>
    </source>
</evidence>
<evidence type="ECO:0000313" key="9">
    <source>
        <dbReference type="Proteomes" id="UP000215914"/>
    </source>
</evidence>
<evidence type="ECO:0000256" key="3">
    <source>
        <dbReference type="ARBA" id="ARBA00022741"/>
    </source>
</evidence>
<keyword evidence="6" id="KW-0472">Membrane</keyword>
<sequence length="108" mass="12066">MNCVYHAIGRVRVACPNQVVIGIVGFLIITAASVSIFLRTRKKEQTPQTNTIKIVLDVPESLRYTFNSVKIATSNFSDDKILVKCGFGKVYKGTLENGQEIDVKRVKY</sequence>
<dbReference type="Gene3D" id="3.30.200.20">
    <property type="entry name" value="Phosphorylase Kinase, domain 1"/>
    <property type="match status" value="1"/>
</dbReference>
<keyword evidence="9" id="KW-1185">Reference proteome</keyword>
<dbReference type="GO" id="GO:0005524">
    <property type="term" value="F:ATP binding"/>
    <property type="evidence" value="ECO:0007669"/>
    <property type="project" value="UniProtKB-KW"/>
</dbReference>
<evidence type="ECO:0000313" key="7">
    <source>
        <dbReference type="EMBL" id="KAF5774980.1"/>
    </source>
</evidence>
<dbReference type="InParanoid" id="A0A251SZ36"/>
<dbReference type="PANTHER" id="PTHR27002:SF1073">
    <property type="entry name" value="CYSTEINE-RICH RECEPTOR-LIKE PROTEIN KINASE 29"/>
    <property type="match status" value="1"/>
</dbReference>
<gene>
    <name evidence="8" type="ORF">HannXRQ_Chr13g0417751</name>
    <name evidence="7" type="ORF">HanXRQr2_Chr13g0606921</name>
</gene>
<evidence type="ECO:0000256" key="2">
    <source>
        <dbReference type="ARBA" id="ARBA00022679"/>
    </source>
</evidence>
<dbReference type="GO" id="GO:0004674">
    <property type="term" value="F:protein serine/threonine kinase activity"/>
    <property type="evidence" value="ECO:0007669"/>
    <property type="project" value="UniProtKB-KW"/>
</dbReference>
<evidence type="ECO:0000256" key="5">
    <source>
        <dbReference type="ARBA" id="ARBA00022840"/>
    </source>
</evidence>
<proteinExistence type="predicted"/>
<reference evidence="8" key="2">
    <citation type="submission" date="2017-02" db="EMBL/GenBank/DDBJ databases">
        <title>Sunflower complete genome.</title>
        <authorList>
            <person name="Langlade N."/>
            <person name="Munos S."/>
        </authorList>
    </citation>
    <scope>NUCLEOTIDE SEQUENCE [LARGE SCALE GENOMIC DNA]</scope>
    <source>
        <tissue evidence="8">Leaves</tissue>
    </source>
</reference>
<accession>A0A251SZ36</accession>